<dbReference type="PANTHER" id="PTHR30336">
    <property type="entry name" value="INNER MEMBRANE PROTEIN, PROBABLE PERMEASE"/>
    <property type="match status" value="1"/>
</dbReference>
<dbReference type="GO" id="GO:0043164">
    <property type="term" value="P:Gram-negative-bacterium-type cell wall biogenesis"/>
    <property type="evidence" value="ECO:0007669"/>
    <property type="project" value="TreeGrafter"/>
</dbReference>
<dbReference type="KEGG" id="reu:Reut_A0022"/>
<gene>
    <name evidence="3" type="ordered locus">Reut_A0022</name>
</gene>
<dbReference type="InterPro" id="IPR014729">
    <property type="entry name" value="Rossmann-like_a/b/a_fold"/>
</dbReference>
<dbReference type="Pfam" id="PF02698">
    <property type="entry name" value="DUF218"/>
    <property type="match status" value="1"/>
</dbReference>
<proteinExistence type="predicted"/>
<keyword evidence="1" id="KW-1133">Transmembrane helix</keyword>
<reference evidence="3" key="1">
    <citation type="submission" date="2005-08" db="EMBL/GenBank/DDBJ databases">
        <title>Complete sequence of Chromosome1 of Ralstonia eutropha JMP134.</title>
        <authorList>
            <person name="Copeland A."/>
            <person name="Lucas S."/>
            <person name="Lapidus A."/>
            <person name="Barry K."/>
            <person name="Detter J.C."/>
            <person name="Glavina T."/>
            <person name="Hammon N."/>
            <person name="Israni S."/>
            <person name="Pitluck S."/>
            <person name="Goltsman E."/>
            <person name="Martinez M."/>
            <person name="Schmutz J."/>
            <person name="Larimer F."/>
            <person name="Land M."/>
            <person name="Lykidis A."/>
            <person name="Richardson P."/>
        </authorList>
    </citation>
    <scope>NUCLEOTIDE SEQUENCE</scope>
    <source>
        <strain evidence="3">JMP134</strain>
    </source>
</reference>
<dbReference type="GO" id="GO:0005886">
    <property type="term" value="C:plasma membrane"/>
    <property type="evidence" value="ECO:0007669"/>
    <property type="project" value="TreeGrafter"/>
</dbReference>
<dbReference type="EMBL" id="CP000090">
    <property type="protein sequence ID" value="AAZ59404.1"/>
    <property type="molecule type" value="Genomic_DNA"/>
</dbReference>
<organism evidence="3">
    <name type="scientific">Cupriavidus pinatubonensis (strain JMP 134 / LMG 1197)</name>
    <name type="common">Cupriavidus necator (strain JMP 134)</name>
    <dbReference type="NCBI Taxonomy" id="264198"/>
    <lineage>
        <taxon>Bacteria</taxon>
        <taxon>Pseudomonadati</taxon>
        <taxon>Pseudomonadota</taxon>
        <taxon>Betaproteobacteria</taxon>
        <taxon>Burkholderiales</taxon>
        <taxon>Burkholderiaceae</taxon>
        <taxon>Cupriavidus</taxon>
    </lineage>
</organism>
<dbReference type="InterPro" id="IPR051599">
    <property type="entry name" value="Cell_Envelope_Assoc"/>
</dbReference>
<dbReference type="CDD" id="cd06259">
    <property type="entry name" value="YdcF-like"/>
    <property type="match status" value="1"/>
</dbReference>
<dbReference type="STRING" id="264198.Reut_A0022"/>
<evidence type="ECO:0000256" key="1">
    <source>
        <dbReference type="SAM" id="Phobius"/>
    </source>
</evidence>
<name>Q477M9_CUPPJ</name>
<feature type="transmembrane region" description="Helical" evidence="1">
    <location>
        <begin position="85"/>
        <end position="105"/>
    </location>
</feature>
<dbReference type="PANTHER" id="PTHR30336:SF4">
    <property type="entry name" value="ENVELOPE BIOGENESIS FACTOR ELYC"/>
    <property type="match status" value="1"/>
</dbReference>
<dbReference type="Gene3D" id="3.40.50.620">
    <property type="entry name" value="HUPs"/>
    <property type="match status" value="1"/>
</dbReference>
<dbReference type="OrthoDB" id="9782395at2"/>
<accession>Q477M9</accession>
<dbReference type="AlphaFoldDB" id="Q477M9"/>
<feature type="transmembrane region" description="Helical" evidence="1">
    <location>
        <begin position="111"/>
        <end position="131"/>
    </location>
</feature>
<evidence type="ECO:0000259" key="2">
    <source>
        <dbReference type="Pfam" id="PF02698"/>
    </source>
</evidence>
<dbReference type="GO" id="GO:0000270">
    <property type="term" value="P:peptidoglycan metabolic process"/>
    <property type="evidence" value="ECO:0007669"/>
    <property type="project" value="TreeGrafter"/>
</dbReference>
<protein>
    <recommendedName>
        <fullName evidence="2">DUF218 domain-containing protein</fullName>
    </recommendedName>
</protein>
<evidence type="ECO:0000313" key="3">
    <source>
        <dbReference type="EMBL" id="AAZ59404.1"/>
    </source>
</evidence>
<feature type="transmembrane region" description="Helical" evidence="1">
    <location>
        <begin position="143"/>
        <end position="166"/>
    </location>
</feature>
<feature type="domain" description="DUF218" evidence="2">
    <location>
        <begin position="181"/>
        <end position="337"/>
    </location>
</feature>
<keyword evidence="1" id="KW-0812">Transmembrane</keyword>
<dbReference type="HOGENOM" id="CLU_051474_2_2_4"/>
<dbReference type="InterPro" id="IPR003848">
    <property type="entry name" value="DUF218"/>
</dbReference>
<dbReference type="eggNOG" id="COG1434">
    <property type="taxonomic scope" value="Bacteria"/>
</dbReference>
<keyword evidence="1" id="KW-0472">Membrane</keyword>
<sequence length="337" mass="36812">MHMPTLRRPCFSGVGTNLPLRGLRPDRLLCSPSARICRCPRETGPGAPRLDAPARPRQKTPMSFTMQEANRPTSPRGRLVVWKRAVLALTGSILLGDAVGLMSIGLFNFGIVLPGSIGLAFLLLALCWHRVACWRLANPRRQLLWRALWTAFAVWLVTVGVFFHGIRSGLSVSVPTGVPIQAIIVLGSGTPDCHASPALTARLEQGLIQARRLPAAKVVVSGGPDFGRHCTEADIMADYLVARGVAADRLIREGRSTSTEENLVFSRQLLEAQNVDADGPIVVVTSDFHVRRAVGIARKAGFSQIFGVGAATPLYLRFNAWLREYFASISSWILREY</sequence>